<dbReference type="AlphaFoldDB" id="A0A1I5FD84"/>
<organism evidence="1 2">
    <name type="scientific">Algoriphagus ornithinivorans</name>
    <dbReference type="NCBI Taxonomy" id="226506"/>
    <lineage>
        <taxon>Bacteria</taxon>
        <taxon>Pseudomonadati</taxon>
        <taxon>Bacteroidota</taxon>
        <taxon>Cytophagia</taxon>
        <taxon>Cytophagales</taxon>
        <taxon>Cyclobacteriaceae</taxon>
        <taxon>Algoriphagus</taxon>
    </lineage>
</organism>
<evidence type="ECO:0000313" key="2">
    <source>
        <dbReference type="Proteomes" id="UP000199564"/>
    </source>
</evidence>
<evidence type="ECO:0008006" key="3">
    <source>
        <dbReference type="Google" id="ProtNLM"/>
    </source>
</evidence>
<name>A0A1I5FD84_9BACT</name>
<gene>
    <name evidence="1" type="ORF">SAMN04488519_104335</name>
</gene>
<sequence>MSMLPKIYRPICIVILAFMYHLPNAFCQNLVEEQVSYSIPKTIYFTEEKIWISAEVTQKGKPSSSQVLYAELLNRENESVHLAKILLEQGEALHFLEIPSNLPSDHYLLRIYTRISPLLNLENGLKQQLVTIFNPRIPPKVVANRVEQIVKKGQQKGSFTLIKDQFNPKEIIDIPEELKGQKIQELKVSLVNPFLEEERQIPSSQLYEGKAEGVLIPELFGHIVAAKVNPNEVDTSKVYFLSVHGIESALYSDRPDANGNLFFDIGGLKHWKFLIAQADQNGDLMNFELQSPAVKTSFKNGFTIPQLEISLADQGLLQKLLLSSGVQTYFREKLNQEPVPVVTGFVADYSYNLDDYTRFESVETVIKEYVPSVAVRTRSGKKEFRSNNEFGNRFEGNPLMLVDGMPVFNSDQLAAFNPKSFEKLDLLARVFYLNEQNYEGVISFSSYKSDVGGFPLPTNAIYSPYQGIQIPVELESEFGQPQEIRNFEDLRSVLTWKSESGGRVDLSEVKIITSDLPGLYQMSIQYQSEDGSTQSWESYFEVKAAEN</sequence>
<protein>
    <recommendedName>
        <fullName evidence="3">TonB-dependent Receptor Plug Domain</fullName>
    </recommendedName>
</protein>
<dbReference type="Proteomes" id="UP000199564">
    <property type="component" value="Unassembled WGS sequence"/>
</dbReference>
<reference evidence="2" key="1">
    <citation type="submission" date="2016-10" db="EMBL/GenBank/DDBJ databases">
        <authorList>
            <person name="Varghese N."/>
            <person name="Submissions S."/>
        </authorList>
    </citation>
    <scope>NUCLEOTIDE SEQUENCE [LARGE SCALE GENOMIC DNA]</scope>
    <source>
        <strain evidence="2">DSM 15282</strain>
    </source>
</reference>
<keyword evidence="2" id="KW-1185">Reference proteome</keyword>
<dbReference type="STRING" id="226506.SAMN04488519_104335"/>
<proteinExistence type="predicted"/>
<evidence type="ECO:0000313" key="1">
    <source>
        <dbReference type="EMBL" id="SFO21705.1"/>
    </source>
</evidence>
<accession>A0A1I5FD84</accession>
<dbReference type="EMBL" id="FOVW01000004">
    <property type="protein sequence ID" value="SFO21705.1"/>
    <property type="molecule type" value="Genomic_DNA"/>
</dbReference>